<reference evidence="2" key="2">
    <citation type="submission" date="2024-05" db="EMBL/GenBank/DDBJ databases">
        <authorList>
            <person name="Mellies J."/>
            <person name="Newton I."/>
        </authorList>
    </citation>
    <scope>NUCLEOTIDE SEQUENCE</scope>
    <source>
        <strain evidence="2">13.2</strain>
    </source>
</reference>
<accession>A0AAU7BMC1</accession>
<dbReference type="EMBL" id="CP157179">
    <property type="protein sequence ID" value="XBG33534.1"/>
    <property type="molecule type" value="Genomic_DNA"/>
</dbReference>
<evidence type="ECO:0000259" key="1">
    <source>
        <dbReference type="PROSITE" id="PS51664"/>
    </source>
</evidence>
<protein>
    <submittedName>
        <fullName evidence="2">YcaO-like family protein</fullName>
    </submittedName>
</protein>
<feature type="domain" description="YcaO" evidence="1">
    <location>
        <begin position="52"/>
        <end position="287"/>
    </location>
</feature>
<reference evidence="2" key="1">
    <citation type="journal article" date="2019" name="Microbiol. Resour. Announc.">
        <title>Draft Genome Sequences of Five Environmental Bacterial Isolates That Degrade Polyethylene Terephthalate Plastic.</title>
        <authorList>
            <person name="Leon-Zayas R."/>
            <person name="Roberts C."/>
            <person name="Vague M."/>
            <person name="Mellies J.L."/>
        </authorList>
    </citation>
    <scope>NUCLEOTIDE SEQUENCE</scope>
    <source>
        <strain evidence="2">13.2</strain>
    </source>
</reference>
<dbReference type="Pfam" id="PF02624">
    <property type="entry name" value="YcaO"/>
    <property type="match status" value="1"/>
</dbReference>
<proteinExistence type="predicted"/>
<sequence length="287" mass="31968">MITERELNIEEAYNRLTRLHHHLGLQSKTALSKKSSLVATCHLYDSAYKEVSCGAGKGEHCELGALAESLEHYFVDKSTPPLIESDQILQSIAPFDDWLLKSIPPDCRIPYFSLQALNSYDEIAIPAILIAPSSRNIDEIEKTAAGFLSKYSTNSGTALGCTENEALLHAINETIERHALSMYYLSLCGLTSPPKLYQPSSSFLEETFAHDTELLRRAKKLEIYLTHDFYEVPFCIAVSRSKKEGSLSSIGSGSSINPLHCNVPRRNGTDSVRAAFWGHRKTRRSLC</sequence>
<dbReference type="InterPro" id="IPR003776">
    <property type="entry name" value="YcaO-like_dom"/>
</dbReference>
<dbReference type="Gene3D" id="3.30.1330.230">
    <property type="match status" value="1"/>
</dbReference>
<gene>
    <name evidence="2" type="ORF">ABH853_12385</name>
</gene>
<name>A0AAU7BMC1_9PSED</name>
<evidence type="ECO:0000313" key="2">
    <source>
        <dbReference type="EMBL" id="XBG33534.1"/>
    </source>
</evidence>
<dbReference type="AlphaFoldDB" id="A0AAU7BMC1"/>
<organism evidence="2">
    <name type="scientific">Pseudomonas sp. 13.2</name>
    <dbReference type="NCBI Taxonomy" id="3144665"/>
    <lineage>
        <taxon>Bacteria</taxon>
        <taxon>Pseudomonadati</taxon>
        <taxon>Pseudomonadota</taxon>
        <taxon>Gammaproteobacteria</taxon>
        <taxon>Pseudomonadales</taxon>
        <taxon>Pseudomonadaceae</taxon>
        <taxon>Pseudomonas</taxon>
    </lineage>
</organism>
<dbReference type="PROSITE" id="PS51664">
    <property type="entry name" value="YCAO"/>
    <property type="match status" value="1"/>
</dbReference>